<reference evidence="7" key="1">
    <citation type="submission" date="2017-05" db="EMBL/GenBank/DDBJ databases">
        <authorList>
            <person name="Sharma S."/>
            <person name="Sidhu C."/>
            <person name="Pinnaka A.K."/>
        </authorList>
    </citation>
    <scope>NUCLEOTIDE SEQUENCE [LARGE SCALE GENOMIC DNA]</scope>
    <source>
        <strain evidence="7">AK93</strain>
    </source>
</reference>
<dbReference type="Proteomes" id="UP000256763">
    <property type="component" value="Unassembled WGS sequence"/>
</dbReference>
<keyword evidence="2 4" id="KW-0238">DNA-binding</keyword>
<dbReference type="AlphaFoldDB" id="A0A3E0WSJ3"/>
<feature type="domain" description="HTH tetR-type" evidence="5">
    <location>
        <begin position="3"/>
        <end position="63"/>
    </location>
</feature>
<accession>A0A3E0WSJ3</accession>
<evidence type="ECO:0000256" key="2">
    <source>
        <dbReference type="ARBA" id="ARBA00023125"/>
    </source>
</evidence>
<dbReference type="SUPFAM" id="SSF46689">
    <property type="entry name" value="Homeodomain-like"/>
    <property type="match status" value="1"/>
</dbReference>
<dbReference type="InterPro" id="IPR001647">
    <property type="entry name" value="HTH_TetR"/>
</dbReference>
<dbReference type="EMBL" id="NFZW01000012">
    <property type="protein sequence ID" value="RFA35359.1"/>
    <property type="molecule type" value="Genomic_DNA"/>
</dbReference>
<gene>
    <name evidence="6" type="ORF">CAL65_12810</name>
</gene>
<dbReference type="PROSITE" id="PS50977">
    <property type="entry name" value="HTH_TETR_2"/>
    <property type="match status" value="1"/>
</dbReference>
<keyword evidence="7" id="KW-1185">Reference proteome</keyword>
<dbReference type="RefSeq" id="WP_116303079.1">
    <property type="nucleotide sequence ID" value="NZ_NFZV01000017.1"/>
</dbReference>
<dbReference type="PRINTS" id="PR00455">
    <property type="entry name" value="HTHTETR"/>
</dbReference>
<dbReference type="OrthoDB" id="4541465at2"/>
<evidence type="ECO:0000256" key="3">
    <source>
        <dbReference type="ARBA" id="ARBA00023163"/>
    </source>
</evidence>
<evidence type="ECO:0000256" key="4">
    <source>
        <dbReference type="PROSITE-ProRule" id="PRU00335"/>
    </source>
</evidence>
<keyword evidence="3" id="KW-0804">Transcription</keyword>
<dbReference type="Pfam" id="PF00440">
    <property type="entry name" value="TetR_N"/>
    <property type="match status" value="1"/>
</dbReference>
<dbReference type="GO" id="GO:0003677">
    <property type="term" value="F:DNA binding"/>
    <property type="evidence" value="ECO:0007669"/>
    <property type="project" value="UniProtKB-UniRule"/>
</dbReference>
<evidence type="ECO:0000313" key="6">
    <source>
        <dbReference type="EMBL" id="RFA35359.1"/>
    </source>
</evidence>
<proteinExistence type="predicted"/>
<dbReference type="Gene3D" id="1.10.357.10">
    <property type="entry name" value="Tetracycline Repressor, domain 2"/>
    <property type="match status" value="1"/>
</dbReference>
<sequence length="80" mass="8734">MQKTDRSEIVKLSADLFRAKGFRATTMADIARATGLLKGSVYHHFPSKDAILIEVLDTSLNTFEASVFSLAYKGGRPKSG</sequence>
<comment type="caution">
    <text evidence="6">The sequence shown here is derived from an EMBL/GenBank/DDBJ whole genome shotgun (WGS) entry which is preliminary data.</text>
</comment>
<evidence type="ECO:0000259" key="5">
    <source>
        <dbReference type="PROSITE" id="PS50977"/>
    </source>
</evidence>
<evidence type="ECO:0000256" key="1">
    <source>
        <dbReference type="ARBA" id="ARBA00023015"/>
    </source>
</evidence>
<organism evidence="6 7">
    <name type="scientific">Alkalilimnicola ehrlichii</name>
    <dbReference type="NCBI Taxonomy" id="351052"/>
    <lineage>
        <taxon>Bacteria</taxon>
        <taxon>Pseudomonadati</taxon>
        <taxon>Pseudomonadota</taxon>
        <taxon>Gammaproteobacteria</taxon>
        <taxon>Chromatiales</taxon>
        <taxon>Ectothiorhodospiraceae</taxon>
        <taxon>Alkalilimnicola</taxon>
    </lineage>
</organism>
<evidence type="ECO:0000313" key="7">
    <source>
        <dbReference type="Proteomes" id="UP000256763"/>
    </source>
</evidence>
<name>A0A3E0WSJ3_9GAMM</name>
<feature type="DNA-binding region" description="H-T-H motif" evidence="4">
    <location>
        <begin position="26"/>
        <end position="45"/>
    </location>
</feature>
<dbReference type="PANTHER" id="PTHR47506:SF7">
    <property type="entry name" value="TRANSCRIPTIONAL REGULATORY PROTEIN"/>
    <property type="match status" value="1"/>
</dbReference>
<dbReference type="InterPro" id="IPR009057">
    <property type="entry name" value="Homeodomain-like_sf"/>
</dbReference>
<keyword evidence="1" id="KW-0805">Transcription regulation</keyword>
<dbReference type="PANTHER" id="PTHR47506">
    <property type="entry name" value="TRANSCRIPTIONAL REGULATORY PROTEIN"/>
    <property type="match status" value="1"/>
</dbReference>
<protein>
    <recommendedName>
        <fullName evidence="5">HTH tetR-type domain-containing protein</fullName>
    </recommendedName>
</protein>